<proteinExistence type="predicted"/>
<reference evidence="1 2" key="1">
    <citation type="submission" date="2014-04" db="EMBL/GenBank/DDBJ databases">
        <title>Characterization and application of a salt tolerant electro-active bacterium.</title>
        <authorList>
            <person name="Yang L."/>
            <person name="Wei S."/>
            <person name="Tay Q.X.M."/>
        </authorList>
    </citation>
    <scope>NUCLEOTIDE SEQUENCE [LARGE SCALE GENOMIC DNA]</scope>
    <source>
        <strain evidence="1 2">LY1</strain>
    </source>
</reference>
<evidence type="ECO:0000313" key="1">
    <source>
        <dbReference type="EMBL" id="KEO73723.1"/>
    </source>
</evidence>
<evidence type="ECO:0000313" key="2">
    <source>
        <dbReference type="Proteomes" id="UP000027821"/>
    </source>
</evidence>
<dbReference type="InterPro" id="IPR021272">
    <property type="entry name" value="DUF2851"/>
</dbReference>
<dbReference type="OrthoDB" id="1005072at2"/>
<dbReference type="EMBL" id="JMIH01000019">
    <property type="protein sequence ID" value="KEO73723.1"/>
    <property type="molecule type" value="Genomic_DNA"/>
</dbReference>
<accession>A0A074L1J6</accession>
<comment type="caution">
    <text evidence="1">The sequence shown here is derived from an EMBL/GenBank/DDBJ whole genome shotgun (WGS) entry which is preliminary data.</text>
</comment>
<keyword evidence="2" id="KW-1185">Reference proteome</keyword>
<organism evidence="1 2">
    <name type="scientific">Anditalea andensis</name>
    <dbReference type="NCBI Taxonomy" id="1048983"/>
    <lineage>
        <taxon>Bacteria</taxon>
        <taxon>Pseudomonadati</taxon>
        <taxon>Bacteroidota</taxon>
        <taxon>Cytophagia</taxon>
        <taxon>Cytophagales</taxon>
        <taxon>Cytophagaceae</taxon>
        <taxon>Anditalea</taxon>
    </lineage>
</organism>
<evidence type="ECO:0008006" key="3">
    <source>
        <dbReference type="Google" id="ProtNLM"/>
    </source>
</evidence>
<protein>
    <recommendedName>
        <fullName evidence="3">DUF2851 domain-containing protein</fullName>
    </recommendedName>
</protein>
<dbReference type="AlphaFoldDB" id="A0A074L1J6"/>
<gene>
    <name evidence="1" type="ORF">EL17_10880</name>
</gene>
<dbReference type="Proteomes" id="UP000027821">
    <property type="component" value="Unassembled WGS sequence"/>
</dbReference>
<dbReference type="Pfam" id="PF11013">
    <property type="entry name" value="DUF2851"/>
    <property type="match status" value="1"/>
</dbReference>
<name>A0A074L1J6_9BACT</name>
<dbReference type="STRING" id="1048983.EL17_10880"/>
<dbReference type="RefSeq" id="WP_035074173.1">
    <property type="nucleotide sequence ID" value="NZ_JMIH01000019.1"/>
</dbReference>
<sequence length="431" mass="50699">MVFQENFLHLVWKYQYFEKTQLTTTDQVPLEIKKIGYHNFHEGPDFFESHIQLDAVAYFGNVEIHLRSSDWNNHHHQHDERYESVILHVVYEHDHEIFHPDGTRIPTLELKGKIYLDVLRNYEKLLNGPNHILCSDSLPETSTIIKFSMLEKALVERFGQKSKLITQLLEDNKGDWEETTYQWLFYSFGFKTNSAAMLELAKCTPYRILKKHAPNVGIIESILLGQADLLGTDIPDEYTSFLLKEYDFYARKYRFDSGLYPSSWKFMGVRPGNFPTVRIAQVASILSNTPNLFSSIINPQNDTTSIKQIFNYGISDYWRHHYRPGKMSKKVLGKTLSSQSIYLLSINFIVPLWYVYGQYVDDNTWQEKCFDLLQEMEAEQNYIIKRFRQIQWHPENAYDSQGMIGLHNNYCLQKKCLECKIGQNLLRPVKK</sequence>
<dbReference type="eggNOG" id="ENOG502Z7XW">
    <property type="taxonomic scope" value="Bacteria"/>
</dbReference>